<comment type="caution">
    <text evidence="2">The sequence shown here is derived from an EMBL/GenBank/DDBJ whole genome shotgun (WGS) entry which is preliminary data.</text>
</comment>
<evidence type="ECO:0000313" key="2">
    <source>
        <dbReference type="EMBL" id="MQT17349.1"/>
    </source>
</evidence>
<protein>
    <submittedName>
        <fullName evidence="2">DUF4345 domain-containing protein</fullName>
    </submittedName>
</protein>
<keyword evidence="1" id="KW-0472">Membrane</keyword>
<dbReference type="RefSeq" id="WP_152577825.1">
    <property type="nucleotide sequence ID" value="NZ_JAATJI010000002.1"/>
</dbReference>
<evidence type="ECO:0000256" key="1">
    <source>
        <dbReference type="SAM" id="Phobius"/>
    </source>
</evidence>
<feature type="transmembrane region" description="Helical" evidence="1">
    <location>
        <begin position="7"/>
        <end position="26"/>
    </location>
</feature>
<feature type="transmembrane region" description="Helical" evidence="1">
    <location>
        <begin position="100"/>
        <end position="119"/>
    </location>
</feature>
<dbReference type="Pfam" id="PF14248">
    <property type="entry name" value="DUF4345"/>
    <property type="match status" value="1"/>
</dbReference>
<dbReference type="AlphaFoldDB" id="A0A7C9GVJ0"/>
<feature type="transmembrane region" description="Helical" evidence="1">
    <location>
        <begin position="74"/>
        <end position="94"/>
    </location>
</feature>
<dbReference type="Proteomes" id="UP000481327">
    <property type="component" value="Unassembled WGS sequence"/>
</dbReference>
<keyword evidence="1" id="KW-1133">Transmembrane helix</keyword>
<organism evidence="2 3">
    <name type="scientific">Sandarakinorhabdus fusca</name>
    <dbReference type="NCBI Taxonomy" id="1439888"/>
    <lineage>
        <taxon>Bacteria</taxon>
        <taxon>Pseudomonadati</taxon>
        <taxon>Pseudomonadota</taxon>
        <taxon>Alphaproteobacteria</taxon>
        <taxon>Sphingomonadales</taxon>
        <taxon>Sphingosinicellaceae</taxon>
        <taxon>Sandarakinorhabdus</taxon>
    </lineage>
</organism>
<reference evidence="2 3" key="1">
    <citation type="submission" date="2019-09" db="EMBL/GenBank/DDBJ databases">
        <title>Polymorphobacter sp. isolated from a lake in China.</title>
        <authorList>
            <person name="Liu Z."/>
        </authorList>
    </citation>
    <scope>NUCLEOTIDE SEQUENCE [LARGE SCALE GENOMIC DNA]</scope>
    <source>
        <strain evidence="2 3">D40P</strain>
    </source>
</reference>
<evidence type="ECO:0000313" key="3">
    <source>
        <dbReference type="Proteomes" id="UP000481327"/>
    </source>
</evidence>
<sequence>MRTVLRIVIGLIGLFNIAIGLGFLLAPDRLGLAFFLQPMGSQGLATMRADFTGFFIGAATFALVGAITAQARPLLVPILMLGLALLGRFISLAVDGMAPTAVQPMVVEAVMITLLVLGWRNFDRPGR</sequence>
<dbReference type="EMBL" id="WIOL01000003">
    <property type="protein sequence ID" value="MQT17349.1"/>
    <property type="molecule type" value="Genomic_DNA"/>
</dbReference>
<keyword evidence="3" id="KW-1185">Reference proteome</keyword>
<name>A0A7C9GVJ0_9SPHN</name>
<dbReference type="InterPro" id="IPR025597">
    <property type="entry name" value="DUF4345"/>
</dbReference>
<accession>A0A7C9GVJ0</accession>
<proteinExistence type="predicted"/>
<gene>
    <name evidence="2" type="ORF">F3168_08745</name>
</gene>
<feature type="transmembrane region" description="Helical" evidence="1">
    <location>
        <begin position="46"/>
        <end position="67"/>
    </location>
</feature>
<keyword evidence="1" id="KW-0812">Transmembrane</keyword>